<name>A0AAW0ZRJ8_9HYME</name>
<gene>
    <name evidence="1" type="ORF">QLX08_007045</name>
</gene>
<evidence type="ECO:0000313" key="1">
    <source>
        <dbReference type="EMBL" id="KAK9300201.1"/>
    </source>
</evidence>
<evidence type="ECO:0000313" key="2">
    <source>
        <dbReference type="Proteomes" id="UP001432146"/>
    </source>
</evidence>
<organism evidence="1 2">
    <name type="scientific">Tetragonisca angustula</name>
    <dbReference type="NCBI Taxonomy" id="166442"/>
    <lineage>
        <taxon>Eukaryota</taxon>
        <taxon>Metazoa</taxon>
        <taxon>Ecdysozoa</taxon>
        <taxon>Arthropoda</taxon>
        <taxon>Hexapoda</taxon>
        <taxon>Insecta</taxon>
        <taxon>Pterygota</taxon>
        <taxon>Neoptera</taxon>
        <taxon>Endopterygota</taxon>
        <taxon>Hymenoptera</taxon>
        <taxon>Apocrita</taxon>
        <taxon>Aculeata</taxon>
        <taxon>Apoidea</taxon>
        <taxon>Anthophila</taxon>
        <taxon>Apidae</taxon>
        <taxon>Tetragonisca</taxon>
    </lineage>
</organism>
<accession>A0AAW0ZRJ8</accession>
<comment type="caution">
    <text evidence="1">The sequence shown here is derived from an EMBL/GenBank/DDBJ whole genome shotgun (WGS) entry which is preliminary data.</text>
</comment>
<proteinExistence type="predicted"/>
<dbReference type="EMBL" id="JAWNGG020000130">
    <property type="protein sequence ID" value="KAK9300201.1"/>
    <property type="molecule type" value="Genomic_DNA"/>
</dbReference>
<dbReference type="AlphaFoldDB" id="A0AAW0ZRJ8"/>
<protein>
    <submittedName>
        <fullName evidence="1">Uncharacterized protein</fullName>
    </submittedName>
</protein>
<keyword evidence="2" id="KW-1185">Reference proteome</keyword>
<dbReference type="Proteomes" id="UP001432146">
    <property type="component" value="Unassembled WGS sequence"/>
</dbReference>
<sequence length="50" mass="5394">MSKCQRHSVQLLTARTVNDPPSSTAVVVFVVPSIRGFCHALLLINVTDTA</sequence>
<reference evidence="1 2" key="1">
    <citation type="submission" date="2024-05" db="EMBL/GenBank/DDBJ databases">
        <title>The nuclear and mitochondrial genome assemblies of Tetragonisca angustula (Apidae: Meliponini), a tiny yet remarkable pollinator in the Neotropics.</title>
        <authorList>
            <person name="Ferrari R."/>
            <person name="Ricardo P.C."/>
            <person name="Dias F.C."/>
            <person name="Araujo N.S."/>
            <person name="Soares D.O."/>
            <person name="Zhou Q.-S."/>
            <person name="Zhu C.-D."/>
            <person name="Coutinho L."/>
            <person name="Airas M.C."/>
            <person name="Batista T.M."/>
        </authorList>
    </citation>
    <scope>NUCLEOTIDE SEQUENCE [LARGE SCALE GENOMIC DNA]</scope>
    <source>
        <strain evidence="1">ASF017062</strain>
        <tissue evidence="1">Abdomen</tissue>
    </source>
</reference>